<dbReference type="InterPro" id="IPR022385">
    <property type="entry name" value="Rhs_assc_core"/>
</dbReference>
<sequence length="99" mass="11612">MRFQGQYFDKETGLHYNTFRYYAPDLGRFTQQDPIDRVGRGINLYAYAPNPLTWVDPWGWSCFSAQVGAFGEKRVMKYLSGAGYKKFFLYKTILGMVWI</sequence>
<organism evidence="1">
    <name type="scientific">Proteus mirabilis</name>
    <dbReference type="NCBI Taxonomy" id="584"/>
    <lineage>
        <taxon>Bacteria</taxon>
        <taxon>Pseudomonadati</taxon>
        <taxon>Pseudomonadota</taxon>
        <taxon>Gammaproteobacteria</taxon>
        <taxon>Enterobacterales</taxon>
        <taxon>Morganellaceae</taxon>
        <taxon>Proteus</taxon>
    </lineage>
</organism>
<dbReference type="Gene3D" id="2.180.10.10">
    <property type="entry name" value="RHS repeat-associated core"/>
    <property type="match status" value="1"/>
</dbReference>
<proteinExistence type="predicted"/>
<evidence type="ECO:0000313" key="1">
    <source>
        <dbReference type="EMBL" id="MEY2344388.1"/>
    </source>
</evidence>
<comment type="caution">
    <text evidence="1">The sequence shown here is derived from an EMBL/GenBank/DDBJ whole genome shotgun (WGS) entry which is preliminary data.</text>
</comment>
<reference evidence="1" key="1">
    <citation type="submission" date="2021-05" db="EMBL/GenBank/DDBJ databases">
        <title>First report of NDM-5 and VEB-6 producing Proteus mirabilis isolated from blood of a sepsis patient in Kolkata, India.</title>
        <authorList>
            <person name="Halder G."/>
            <person name="Chaudhuri B."/>
            <person name="Dutta S."/>
        </authorList>
    </citation>
    <scope>NUCLEOTIDE SEQUENCE [LARGE SCALE GENOMIC DNA]</scope>
    <source>
        <strain evidence="1">7049</strain>
    </source>
</reference>
<gene>
    <name evidence="1" type="ORF">I3679_010710</name>
</gene>
<dbReference type="NCBIfam" id="TIGR03696">
    <property type="entry name" value="Rhs_assc_core"/>
    <property type="match status" value="1"/>
</dbReference>
<dbReference type="PANTHER" id="PTHR32305">
    <property type="match status" value="1"/>
</dbReference>
<accession>A0ABD5LXL6</accession>
<protein>
    <submittedName>
        <fullName evidence="1">RHS repeat-associated core domain-containing protein</fullName>
    </submittedName>
</protein>
<name>A0ABD5LXL6_PROMI</name>
<dbReference type="InterPro" id="IPR050708">
    <property type="entry name" value="T6SS_VgrG/RHS"/>
</dbReference>
<dbReference type="PANTHER" id="PTHR32305:SF15">
    <property type="entry name" value="PROTEIN RHSA-RELATED"/>
    <property type="match status" value="1"/>
</dbReference>
<dbReference type="EMBL" id="JADQCH020000001">
    <property type="protein sequence ID" value="MEY2344388.1"/>
    <property type="molecule type" value="Genomic_DNA"/>
</dbReference>
<dbReference type="AlphaFoldDB" id="A0ABD5LXL6"/>